<dbReference type="InterPro" id="IPR049511">
    <property type="entry name" value="PGH-like_rpt"/>
</dbReference>
<accession>A0ABU1USS1</accession>
<feature type="chain" id="PRO_5045646081" description="Peptidase M23 domain-containing protein" evidence="1">
    <location>
        <begin position="32"/>
        <end position="357"/>
    </location>
</feature>
<organism evidence="2 3">
    <name type="scientific">Cellvibrio fibrivorans</name>
    <dbReference type="NCBI Taxonomy" id="126350"/>
    <lineage>
        <taxon>Bacteria</taxon>
        <taxon>Pseudomonadati</taxon>
        <taxon>Pseudomonadota</taxon>
        <taxon>Gammaproteobacteria</taxon>
        <taxon>Cellvibrionales</taxon>
        <taxon>Cellvibrionaceae</taxon>
        <taxon>Cellvibrio</taxon>
    </lineage>
</organism>
<keyword evidence="3" id="KW-1185">Reference proteome</keyword>
<dbReference type="PANTHER" id="PTHR21666">
    <property type="entry name" value="PEPTIDASE-RELATED"/>
    <property type="match status" value="1"/>
</dbReference>
<dbReference type="SUPFAM" id="SSF51261">
    <property type="entry name" value="Duplicated hybrid motif"/>
    <property type="match status" value="1"/>
</dbReference>
<sequence>MKALHTFFHSLSLGRSLIAASAALVSIAASASDFPLRADDINLNYRYTTDTHWSGGAQEYALDIIARRHIGSGKWDHLKTNGADNKVNSNHIVYGAKIRAMDSGTVVGCWRNAPENTPGSNHAKVAEGYIGYAGNHLWVLQDDGNYALYAHAQPGSIPTDLCPHNATYLPAKEEGAVWTMAGRVWGGARITKGQVLGLVGNNGNSSGPHLHVHVQTGDNLPIAMKFDRGQTTPFTNETASVNATWTLLKGKSIPAGEMMVWAPHSVAYWTVNNIPDERMQAWFNHFADSGVMPNVYACTDNGQIYNTGWVPSTGAWQAYHGMSLTSFNKKSDDLAKLGYTRYGWWYCGSVYTGIWRK</sequence>
<reference evidence="2 3" key="1">
    <citation type="submission" date="2023-07" db="EMBL/GenBank/DDBJ databases">
        <title>Sorghum-associated microbial communities from plants grown in Nebraska, USA.</title>
        <authorList>
            <person name="Schachtman D."/>
        </authorList>
    </citation>
    <scope>NUCLEOTIDE SEQUENCE [LARGE SCALE GENOMIC DNA]</scope>
    <source>
        <strain evidence="2 3">BE190</strain>
    </source>
</reference>
<dbReference type="EMBL" id="JAVDVX010000001">
    <property type="protein sequence ID" value="MDR7088234.1"/>
    <property type="molecule type" value="Genomic_DNA"/>
</dbReference>
<feature type="signal peptide" evidence="1">
    <location>
        <begin position="1"/>
        <end position="31"/>
    </location>
</feature>
<evidence type="ECO:0000256" key="1">
    <source>
        <dbReference type="SAM" id="SignalP"/>
    </source>
</evidence>
<evidence type="ECO:0000313" key="3">
    <source>
        <dbReference type="Proteomes" id="UP001253595"/>
    </source>
</evidence>
<comment type="caution">
    <text evidence="2">The sequence shown here is derived from an EMBL/GenBank/DDBJ whole genome shotgun (WGS) entry which is preliminary data.</text>
</comment>
<dbReference type="Gene3D" id="2.70.70.10">
    <property type="entry name" value="Glucose Permease (Domain IIA)"/>
    <property type="match status" value="1"/>
</dbReference>
<dbReference type="InterPro" id="IPR011055">
    <property type="entry name" value="Dup_hybrid_motif"/>
</dbReference>
<evidence type="ECO:0008006" key="4">
    <source>
        <dbReference type="Google" id="ProtNLM"/>
    </source>
</evidence>
<keyword evidence="1" id="KW-0732">Signal</keyword>
<proteinExistence type="predicted"/>
<dbReference type="RefSeq" id="WP_310067598.1">
    <property type="nucleotide sequence ID" value="NZ_JAVDVX010000001.1"/>
</dbReference>
<dbReference type="PANTHER" id="PTHR21666:SF285">
    <property type="entry name" value="M23 FAMILY METALLOPEPTIDASE"/>
    <property type="match status" value="1"/>
</dbReference>
<dbReference type="CDD" id="cd12797">
    <property type="entry name" value="M23_peptidase"/>
    <property type="match status" value="1"/>
</dbReference>
<evidence type="ECO:0000313" key="2">
    <source>
        <dbReference type="EMBL" id="MDR7088234.1"/>
    </source>
</evidence>
<dbReference type="InterPro" id="IPR050570">
    <property type="entry name" value="Cell_wall_metabolism_enzyme"/>
</dbReference>
<dbReference type="Proteomes" id="UP001253595">
    <property type="component" value="Unassembled WGS sequence"/>
</dbReference>
<dbReference type="Pfam" id="PF17660">
    <property type="entry name" value="BTRD1"/>
    <property type="match status" value="1"/>
</dbReference>
<gene>
    <name evidence="2" type="ORF">J2X05_000237</name>
</gene>
<name>A0ABU1USS1_9GAMM</name>
<protein>
    <recommendedName>
        <fullName evidence="4">Peptidase M23 domain-containing protein</fullName>
    </recommendedName>
</protein>